<feature type="active site" description="Proton donor" evidence="2">
    <location>
        <position position="40"/>
    </location>
</feature>
<dbReference type="GO" id="GO:0008664">
    <property type="term" value="F:RNA 2',3'-cyclic 3'-phosphodiesterase activity"/>
    <property type="evidence" value="ECO:0007669"/>
    <property type="project" value="UniProtKB-EC"/>
</dbReference>
<comment type="catalytic activity">
    <reaction evidence="2">
        <text>a 3'-end 2',3'-cyclophospho-ribonucleotide-RNA + H2O = a 3'-end 2'-phospho-ribonucleotide-RNA + H(+)</text>
        <dbReference type="Rhea" id="RHEA:11828"/>
        <dbReference type="Rhea" id="RHEA-COMP:10464"/>
        <dbReference type="Rhea" id="RHEA-COMP:17353"/>
        <dbReference type="ChEBI" id="CHEBI:15377"/>
        <dbReference type="ChEBI" id="CHEBI:15378"/>
        <dbReference type="ChEBI" id="CHEBI:83064"/>
        <dbReference type="ChEBI" id="CHEBI:173113"/>
        <dbReference type="EC" id="3.1.4.58"/>
    </reaction>
</comment>
<dbReference type="KEGG" id="svp:Pan189_39260"/>
<dbReference type="Proteomes" id="UP000317318">
    <property type="component" value="Chromosome"/>
</dbReference>
<feature type="short sequence motif" description="HXTX 1" evidence="2">
    <location>
        <begin position="40"/>
        <end position="43"/>
    </location>
</feature>
<keyword evidence="4" id="KW-0436">Ligase</keyword>
<dbReference type="HAMAP" id="MF_01940">
    <property type="entry name" value="RNA_CPDase"/>
    <property type="match status" value="1"/>
</dbReference>
<organism evidence="4 5">
    <name type="scientific">Stratiformator vulcanicus</name>
    <dbReference type="NCBI Taxonomy" id="2527980"/>
    <lineage>
        <taxon>Bacteria</taxon>
        <taxon>Pseudomonadati</taxon>
        <taxon>Planctomycetota</taxon>
        <taxon>Planctomycetia</taxon>
        <taxon>Planctomycetales</taxon>
        <taxon>Planctomycetaceae</taxon>
        <taxon>Stratiformator</taxon>
    </lineage>
</organism>
<dbReference type="RefSeq" id="WP_145365652.1">
    <property type="nucleotide sequence ID" value="NZ_CP036268.1"/>
</dbReference>
<dbReference type="GO" id="GO:0004113">
    <property type="term" value="F:2',3'-cyclic-nucleotide 3'-phosphodiesterase activity"/>
    <property type="evidence" value="ECO:0007669"/>
    <property type="project" value="InterPro"/>
</dbReference>
<dbReference type="NCBIfam" id="TIGR02258">
    <property type="entry name" value="2_5_ligase"/>
    <property type="match status" value="1"/>
</dbReference>
<dbReference type="GO" id="GO:0016874">
    <property type="term" value="F:ligase activity"/>
    <property type="evidence" value="ECO:0007669"/>
    <property type="project" value="UniProtKB-KW"/>
</dbReference>
<keyword evidence="1 2" id="KW-0378">Hydrolase</keyword>
<evidence type="ECO:0000313" key="5">
    <source>
        <dbReference type="Proteomes" id="UP000317318"/>
    </source>
</evidence>
<accession>A0A517R6L3</accession>
<evidence type="ECO:0000256" key="2">
    <source>
        <dbReference type="HAMAP-Rule" id="MF_01940"/>
    </source>
</evidence>
<dbReference type="AlphaFoldDB" id="A0A517R6L3"/>
<dbReference type="InterPro" id="IPR004175">
    <property type="entry name" value="RNA_CPDase"/>
</dbReference>
<protein>
    <recommendedName>
        <fullName evidence="2">RNA 2',3'-cyclic phosphodiesterase</fullName>
        <shortName evidence="2">RNA 2',3'-CPDase</shortName>
        <ecNumber evidence="2">3.1.4.58</ecNumber>
    </recommendedName>
</protein>
<dbReference type="PANTHER" id="PTHR35561:SF1">
    <property type="entry name" value="RNA 2',3'-CYCLIC PHOSPHODIESTERASE"/>
    <property type="match status" value="1"/>
</dbReference>
<comment type="function">
    <text evidence="2">Hydrolyzes RNA 2',3'-cyclic phosphodiester to an RNA 2'-phosphomonoester.</text>
</comment>
<dbReference type="EMBL" id="CP036268">
    <property type="protein sequence ID" value="QDT39518.1"/>
    <property type="molecule type" value="Genomic_DNA"/>
</dbReference>
<dbReference type="InterPro" id="IPR009097">
    <property type="entry name" value="Cyclic_Pdiesterase"/>
</dbReference>
<dbReference type="Pfam" id="PF02834">
    <property type="entry name" value="LigT_PEase"/>
    <property type="match status" value="2"/>
</dbReference>
<feature type="short sequence motif" description="HXTX 2" evidence="2">
    <location>
        <begin position="126"/>
        <end position="129"/>
    </location>
</feature>
<feature type="active site" description="Proton acceptor" evidence="2">
    <location>
        <position position="126"/>
    </location>
</feature>
<feature type="domain" description="Phosphoesterase HXTX" evidence="3">
    <location>
        <begin position="18"/>
        <end position="91"/>
    </location>
</feature>
<evidence type="ECO:0000259" key="3">
    <source>
        <dbReference type="Pfam" id="PF02834"/>
    </source>
</evidence>
<dbReference type="Gene3D" id="3.90.1140.10">
    <property type="entry name" value="Cyclic phosphodiesterase"/>
    <property type="match status" value="1"/>
</dbReference>
<sequence>MNFRSFIAVPIHATPAIQAALAELGKMGRRLKLVEPDNLHITVKFLGETAPHQEGPIVNVLDRMVGRFSAEEFHFRGLGVFSDQTRPTVCWAGIANTDPIQGWHRFIENELRDLGFTPDRYSYRPHLTLARIRGRPPRQFSSVLERYAANDFGSRKATEITWFRSDLTPNGPRYRVLHRAKLRGAG</sequence>
<feature type="domain" description="Phosphoesterase HXTX" evidence="3">
    <location>
        <begin position="98"/>
        <end position="174"/>
    </location>
</feature>
<evidence type="ECO:0000313" key="4">
    <source>
        <dbReference type="EMBL" id="QDT39518.1"/>
    </source>
</evidence>
<dbReference type="EC" id="3.1.4.58" evidence="2"/>
<evidence type="ECO:0000256" key="1">
    <source>
        <dbReference type="ARBA" id="ARBA00022801"/>
    </source>
</evidence>
<dbReference type="OrthoDB" id="9789350at2"/>
<reference evidence="4 5" key="1">
    <citation type="submission" date="2019-02" db="EMBL/GenBank/DDBJ databases">
        <title>Deep-cultivation of Planctomycetes and their phenomic and genomic characterization uncovers novel biology.</title>
        <authorList>
            <person name="Wiegand S."/>
            <person name="Jogler M."/>
            <person name="Boedeker C."/>
            <person name="Pinto D."/>
            <person name="Vollmers J."/>
            <person name="Rivas-Marin E."/>
            <person name="Kohn T."/>
            <person name="Peeters S.H."/>
            <person name="Heuer A."/>
            <person name="Rast P."/>
            <person name="Oberbeckmann S."/>
            <person name="Bunk B."/>
            <person name="Jeske O."/>
            <person name="Meyerdierks A."/>
            <person name="Storesund J.E."/>
            <person name="Kallscheuer N."/>
            <person name="Luecker S."/>
            <person name="Lage O.M."/>
            <person name="Pohl T."/>
            <person name="Merkel B.J."/>
            <person name="Hornburger P."/>
            <person name="Mueller R.-W."/>
            <person name="Bruemmer F."/>
            <person name="Labrenz M."/>
            <person name="Spormann A.M."/>
            <person name="Op den Camp H."/>
            <person name="Overmann J."/>
            <person name="Amann R."/>
            <person name="Jetten M.S.M."/>
            <person name="Mascher T."/>
            <person name="Medema M.H."/>
            <person name="Devos D.P."/>
            <person name="Kaster A.-K."/>
            <person name="Ovreas L."/>
            <person name="Rohde M."/>
            <person name="Galperin M.Y."/>
            <person name="Jogler C."/>
        </authorList>
    </citation>
    <scope>NUCLEOTIDE SEQUENCE [LARGE SCALE GENOMIC DNA]</scope>
    <source>
        <strain evidence="4 5">Pan189</strain>
    </source>
</reference>
<name>A0A517R6L3_9PLAN</name>
<dbReference type="PANTHER" id="PTHR35561">
    <property type="entry name" value="RNA 2',3'-CYCLIC PHOSPHODIESTERASE"/>
    <property type="match status" value="1"/>
</dbReference>
<keyword evidence="5" id="KW-1185">Reference proteome</keyword>
<proteinExistence type="inferred from homology"/>
<gene>
    <name evidence="4" type="ORF">Pan189_39260</name>
</gene>
<dbReference type="InterPro" id="IPR014051">
    <property type="entry name" value="Phosphoesterase_HXTX"/>
</dbReference>
<comment type="similarity">
    <text evidence="2">Belongs to the 2H phosphoesterase superfamily. ThpR family.</text>
</comment>
<dbReference type="SUPFAM" id="SSF55144">
    <property type="entry name" value="LigT-like"/>
    <property type="match status" value="1"/>
</dbReference>